<dbReference type="SUPFAM" id="SSF46689">
    <property type="entry name" value="Homeodomain-like"/>
    <property type="match status" value="1"/>
</dbReference>
<evidence type="ECO:0000256" key="2">
    <source>
        <dbReference type="PROSITE-ProRule" id="PRU00335"/>
    </source>
</evidence>
<dbReference type="InterPro" id="IPR050624">
    <property type="entry name" value="HTH-type_Tx_Regulator"/>
</dbReference>
<accession>A0A2S7F980</accession>
<protein>
    <submittedName>
        <fullName evidence="4">TetR family transcriptional regulator</fullName>
    </submittedName>
</protein>
<dbReference type="PANTHER" id="PTHR43479:SF11">
    <property type="entry name" value="ACREF_ENVCD OPERON REPRESSOR-RELATED"/>
    <property type="match status" value="1"/>
</dbReference>
<comment type="caution">
    <text evidence="4">The sequence shown here is derived from an EMBL/GenBank/DDBJ whole genome shotgun (WGS) entry which is preliminary data.</text>
</comment>
<dbReference type="InterPro" id="IPR036271">
    <property type="entry name" value="Tet_transcr_reg_TetR-rel_C_sf"/>
</dbReference>
<dbReference type="Pfam" id="PF00440">
    <property type="entry name" value="TetR_N"/>
    <property type="match status" value="1"/>
</dbReference>
<dbReference type="InterPro" id="IPR009057">
    <property type="entry name" value="Homeodomain-like_sf"/>
</dbReference>
<dbReference type="AlphaFoldDB" id="A0A2S7F980"/>
<proteinExistence type="predicted"/>
<name>A0A2S7F980_CLOBU</name>
<dbReference type="EMBL" id="LRDH01000116">
    <property type="protein sequence ID" value="PPV13896.1"/>
    <property type="molecule type" value="Genomic_DNA"/>
</dbReference>
<dbReference type="GO" id="GO:0003677">
    <property type="term" value="F:DNA binding"/>
    <property type="evidence" value="ECO:0007669"/>
    <property type="project" value="UniProtKB-UniRule"/>
</dbReference>
<dbReference type="RefSeq" id="WP_043662426.1">
    <property type="nucleotide sequence ID" value="NZ_JBNONY010000009.1"/>
</dbReference>
<dbReference type="InterPro" id="IPR001647">
    <property type="entry name" value="HTH_TetR"/>
</dbReference>
<organism evidence="4 5">
    <name type="scientific">Clostridium butyricum</name>
    <dbReference type="NCBI Taxonomy" id="1492"/>
    <lineage>
        <taxon>Bacteria</taxon>
        <taxon>Bacillati</taxon>
        <taxon>Bacillota</taxon>
        <taxon>Clostridia</taxon>
        <taxon>Eubacteriales</taxon>
        <taxon>Clostridiaceae</taxon>
        <taxon>Clostridium</taxon>
    </lineage>
</organism>
<feature type="domain" description="HTH tetR-type" evidence="3">
    <location>
        <begin position="5"/>
        <end position="65"/>
    </location>
</feature>
<reference evidence="4 5" key="1">
    <citation type="submission" date="2016-01" db="EMBL/GenBank/DDBJ databases">
        <title>Characterization of the Clostridium difficile lineages that are prevalent in Hong Kong and China.</title>
        <authorList>
            <person name="Kwok J.S.-L."/>
            <person name="Lam W.-Y."/>
            <person name="Ip M."/>
            <person name="Chan T.-F."/>
            <person name="Hawkey P.M."/>
            <person name="Tsui S.K.-W."/>
        </authorList>
    </citation>
    <scope>NUCLEOTIDE SEQUENCE [LARGE SCALE GENOMIC DNA]</scope>
    <source>
        <strain evidence="4 5">300064</strain>
    </source>
</reference>
<dbReference type="Proteomes" id="UP000238081">
    <property type="component" value="Unassembled WGS sequence"/>
</dbReference>
<evidence type="ECO:0000256" key="1">
    <source>
        <dbReference type="ARBA" id="ARBA00023125"/>
    </source>
</evidence>
<feature type="DNA-binding region" description="H-T-H motif" evidence="2">
    <location>
        <begin position="28"/>
        <end position="47"/>
    </location>
</feature>
<keyword evidence="1 2" id="KW-0238">DNA-binding</keyword>
<gene>
    <name evidence="4" type="ORF">AWN73_15625</name>
</gene>
<dbReference type="PROSITE" id="PS50977">
    <property type="entry name" value="HTH_TETR_2"/>
    <property type="match status" value="1"/>
</dbReference>
<dbReference type="PRINTS" id="PR00455">
    <property type="entry name" value="HTHTETR"/>
</dbReference>
<dbReference type="Gene3D" id="1.10.357.10">
    <property type="entry name" value="Tetracycline Repressor, domain 2"/>
    <property type="match status" value="1"/>
</dbReference>
<dbReference type="SUPFAM" id="SSF48498">
    <property type="entry name" value="Tetracyclin repressor-like, C-terminal domain"/>
    <property type="match status" value="1"/>
</dbReference>
<evidence type="ECO:0000259" key="3">
    <source>
        <dbReference type="PROSITE" id="PS50977"/>
    </source>
</evidence>
<dbReference type="PANTHER" id="PTHR43479">
    <property type="entry name" value="ACREF/ENVCD OPERON REPRESSOR-RELATED"/>
    <property type="match status" value="1"/>
</dbReference>
<evidence type="ECO:0000313" key="4">
    <source>
        <dbReference type="EMBL" id="PPV13896.1"/>
    </source>
</evidence>
<sequence>MNNDQTTKGLIVSAAWELFYKKGYDNTTVDEIIERSHTSKGAFYHYFKGKDSLLSSLSYLFDEKYEHVISTIDINMNSFDKLIYLNRELFKMIEESVSIELLASLYSSQLVTIGEKHLLDENRVYYKLLKKIIKEGQERGEIKSSISCDEIMKVYALCERGLIYDWCISKGSYSLWEYSGHLMPMFLREYKKI</sequence>
<evidence type="ECO:0000313" key="5">
    <source>
        <dbReference type="Proteomes" id="UP000238081"/>
    </source>
</evidence>